<organism evidence="2">
    <name type="scientific">Oikopleura dioica</name>
    <name type="common">Tunicate</name>
    <dbReference type="NCBI Taxonomy" id="34765"/>
    <lineage>
        <taxon>Eukaryota</taxon>
        <taxon>Metazoa</taxon>
        <taxon>Chordata</taxon>
        <taxon>Tunicata</taxon>
        <taxon>Appendicularia</taxon>
        <taxon>Copelata</taxon>
        <taxon>Oikopleuridae</taxon>
        <taxon>Oikopleura</taxon>
    </lineage>
</organism>
<dbReference type="Proteomes" id="UP000011014">
    <property type="component" value="Unassembled WGS sequence"/>
</dbReference>
<evidence type="ECO:0000256" key="1">
    <source>
        <dbReference type="SAM" id="MobiDB-lite"/>
    </source>
</evidence>
<accession>E4Y7H5</accession>
<gene>
    <name evidence="2" type="ORF">GSOID_T00025487001</name>
</gene>
<reference evidence="2" key="1">
    <citation type="journal article" date="2010" name="Science">
        <title>Plasticity of animal genome architecture unmasked by rapid evolution of a pelagic tunicate.</title>
        <authorList>
            <person name="Denoeud F."/>
            <person name="Henriet S."/>
            <person name="Mungpakdee S."/>
            <person name="Aury J.M."/>
            <person name="Da Silva C."/>
            <person name="Brinkmann H."/>
            <person name="Mikhaleva J."/>
            <person name="Olsen L.C."/>
            <person name="Jubin C."/>
            <person name="Canestro C."/>
            <person name="Bouquet J.M."/>
            <person name="Danks G."/>
            <person name="Poulain J."/>
            <person name="Campsteijn C."/>
            <person name="Adamski M."/>
            <person name="Cross I."/>
            <person name="Yadetie F."/>
            <person name="Muffato M."/>
            <person name="Louis A."/>
            <person name="Butcher S."/>
            <person name="Tsagkogeorga G."/>
            <person name="Konrad A."/>
            <person name="Singh S."/>
            <person name="Jensen M.F."/>
            <person name="Cong E.H."/>
            <person name="Eikeseth-Otteraa H."/>
            <person name="Noel B."/>
            <person name="Anthouard V."/>
            <person name="Porcel B.M."/>
            <person name="Kachouri-Lafond R."/>
            <person name="Nishino A."/>
            <person name="Ugolini M."/>
            <person name="Chourrout P."/>
            <person name="Nishida H."/>
            <person name="Aasland R."/>
            <person name="Huzurbazar S."/>
            <person name="Westhof E."/>
            <person name="Delsuc F."/>
            <person name="Lehrach H."/>
            <person name="Reinhardt R."/>
            <person name="Weissenbach J."/>
            <person name="Roy S.W."/>
            <person name="Artiguenave F."/>
            <person name="Postlethwait J.H."/>
            <person name="Manak J.R."/>
            <person name="Thompson E.M."/>
            <person name="Jaillon O."/>
            <person name="Du Pasquier L."/>
            <person name="Boudinot P."/>
            <person name="Liberles D.A."/>
            <person name="Volff J.N."/>
            <person name="Philippe H."/>
            <person name="Lenhard B."/>
            <person name="Roest Crollius H."/>
            <person name="Wincker P."/>
            <person name="Chourrout D."/>
        </authorList>
    </citation>
    <scope>NUCLEOTIDE SEQUENCE [LARGE SCALE GENOMIC DNA]</scope>
</reference>
<protein>
    <submittedName>
        <fullName evidence="2">Uncharacterized protein</fullName>
    </submittedName>
</protein>
<feature type="region of interest" description="Disordered" evidence="1">
    <location>
        <begin position="82"/>
        <end position="111"/>
    </location>
</feature>
<name>E4Y7H5_OIKDI</name>
<dbReference type="AlphaFoldDB" id="E4Y7H5"/>
<dbReference type="EMBL" id="FN654309">
    <property type="protein sequence ID" value="CBY31575.1"/>
    <property type="molecule type" value="Genomic_DNA"/>
</dbReference>
<feature type="compositionally biased region" description="Basic and acidic residues" evidence="1">
    <location>
        <begin position="82"/>
        <end position="99"/>
    </location>
</feature>
<sequence length="308" mass="35431">MENQQNEIDLEFARNITNDKVAWYDIYKTLMELDQNDPKIVRLKEMLKYIDKCDVYQDLWNRRRNMISNPKMVQANLQQDIAKRESEKTPTKSGEEPPLKKPKKNSQATPKKILGTQKSSLALKEAAKIVDTAWKGTWPYIFIKSREFIYCCELKNAILLSPGNFAVPCFVTKCSGGSILQLRDLSVLKAGKFSDIWRKKEMAEMLVNVQNDDFSKFAITECTEHSCGISFSIEQIREIKIDTTVKLKSLRQKAGWKYKKAIEHETTSSIGMLHEEDDDMPELIPDVSEKSVIEKKTIPQADVKIEVD</sequence>
<evidence type="ECO:0000313" key="2">
    <source>
        <dbReference type="EMBL" id="CBY31575.1"/>
    </source>
</evidence>
<proteinExistence type="predicted"/>